<evidence type="ECO:0000256" key="3">
    <source>
        <dbReference type="ARBA" id="ARBA00022452"/>
    </source>
</evidence>
<keyword evidence="4" id="KW-0812">Transmembrane</keyword>
<evidence type="ECO:0000313" key="10">
    <source>
        <dbReference type="EMBL" id="MBD7986456.1"/>
    </source>
</evidence>
<dbReference type="PANTHER" id="PTHR30069:SF46">
    <property type="entry name" value="OAR PROTEIN"/>
    <property type="match status" value="1"/>
</dbReference>
<gene>
    <name evidence="10" type="ORF">H9645_00235</name>
</gene>
<dbReference type="InterPro" id="IPR037066">
    <property type="entry name" value="Plug_dom_sf"/>
</dbReference>
<accession>A0ABR8UEM3</accession>
<dbReference type="InterPro" id="IPR057601">
    <property type="entry name" value="Oar-like_b-barrel"/>
</dbReference>
<organism evidence="10 11">
    <name type="scientific">Luteimonas colneyensis</name>
    <dbReference type="NCBI Taxonomy" id="2762230"/>
    <lineage>
        <taxon>Bacteria</taxon>
        <taxon>Pseudomonadati</taxon>
        <taxon>Pseudomonadota</taxon>
        <taxon>Gammaproteobacteria</taxon>
        <taxon>Lysobacterales</taxon>
        <taxon>Lysobacteraceae</taxon>
        <taxon>Luteimonas</taxon>
    </lineage>
</organism>
<dbReference type="InterPro" id="IPR036942">
    <property type="entry name" value="Beta-barrel_TonB_sf"/>
</dbReference>
<dbReference type="Gene3D" id="2.170.130.10">
    <property type="entry name" value="TonB-dependent receptor, plug domain"/>
    <property type="match status" value="1"/>
</dbReference>
<keyword evidence="10" id="KW-0675">Receptor</keyword>
<reference evidence="10 11" key="1">
    <citation type="submission" date="2020-08" db="EMBL/GenBank/DDBJ databases">
        <title>A Genomic Blueprint of the Chicken Gut Microbiome.</title>
        <authorList>
            <person name="Gilroy R."/>
            <person name="Ravi A."/>
            <person name="Getino M."/>
            <person name="Pursley I."/>
            <person name="Horton D.L."/>
            <person name="Alikhan N.-F."/>
            <person name="Baker D."/>
            <person name="Gharbi K."/>
            <person name="Hall N."/>
            <person name="Watson M."/>
            <person name="Adriaenssens E.M."/>
            <person name="Foster-Nyarko E."/>
            <person name="Jarju S."/>
            <person name="Secka A."/>
            <person name="Antonio M."/>
            <person name="Oren A."/>
            <person name="Chaudhuri R."/>
            <person name="La Ragione R.M."/>
            <person name="Hildebrand F."/>
            <person name="Pallen M.J."/>
        </authorList>
    </citation>
    <scope>NUCLEOTIDE SEQUENCE [LARGE SCALE GENOMIC DNA]</scope>
    <source>
        <strain evidence="10 11">Sa2BVA3</strain>
    </source>
</reference>
<dbReference type="InterPro" id="IPR039426">
    <property type="entry name" value="TonB-dep_rcpt-like"/>
</dbReference>
<evidence type="ECO:0000256" key="2">
    <source>
        <dbReference type="ARBA" id="ARBA00022448"/>
    </source>
</evidence>
<protein>
    <submittedName>
        <fullName evidence="10">TonB-dependent receptor</fullName>
    </submittedName>
</protein>
<dbReference type="SUPFAM" id="SSF56935">
    <property type="entry name" value="Porins"/>
    <property type="match status" value="1"/>
</dbReference>
<dbReference type="Gene3D" id="2.60.40.1120">
    <property type="entry name" value="Carboxypeptidase-like, regulatory domain"/>
    <property type="match status" value="1"/>
</dbReference>
<evidence type="ECO:0000313" key="11">
    <source>
        <dbReference type="Proteomes" id="UP000647183"/>
    </source>
</evidence>
<evidence type="ECO:0000256" key="4">
    <source>
        <dbReference type="ARBA" id="ARBA00022692"/>
    </source>
</evidence>
<dbReference type="PANTHER" id="PTHR30069">
    <property type="entry name" value="TONB-DEPENDENT OUTER MEMBRANE RECEPTOR"/>
    <property type="match status" value="1"/>
</dbReference>
<dbReference type="Pfam" id="PF07715">
    <property type="entry name" value="Plug"/>
    <property type="match status" value="1"/>
</dbReference>
<dbReference type="Pfam" id="PF25183">
    <property type="entry name" value="OMP_b-brl_4"/>
    <property type="match status" value="2"/>
</dbReference>
<feature type="domain" description="TonB-dependent receptor plug" evidence="8">
    <location>
        <begin position="126"/>
        <end position="226"/>
    </location>
</feature>
<dbReference type="SUPFAM" id="SSF49452">
    <property type="entry name" value="Starch-binding domain-like"/>
    <property type="match status" value="1"/>
</dbReference>
<evidence type="ECO:0000256" key="1">
    <source>
        <dbReference type="ARBA" id="ARBA00004571"/>
    </source>
</evidence>
<evidence type="ECO:0000256" key="7">
    <source>
        <dbReference type="SAM" id="SignalP"/>
    </source>
</evidence>
<feature type="signal peptide" evidence="7">
    <location>
        <begin position="1"/>
        <end position="23"/>
    </location>
</feature>
<feature type="chain" id="PRO_5045637122" evidence="7">
    <location>
        <begin position="24"/>
        <end position="1054"/>
    </location>
</feature>
<evidence type="ECO:0000256" key="5">
    <source>
        <dbReference type="ARBA" id="ARBA00023136"/>
    </source>
</evidence>
<dbReference type="InterPro" id="IPR012910">
    <property type="entry name" value="Plug_dom"/>
</dbReference>
<keyword evidence="2" id="KW-0813">Transport</keyword>
<keyword evidence="5" id="KW-0472">Membrane</keyword>
<dbReference type="EMBL" id="JACSQJ010000001">
    <property type="protein sequence ID" value="MBD7986456.1"/>
    <property type="molecule type" value="Genomic_DNA"/>
</dbReference>
<proteinExistence type="predicted"/>
<comment type="subcellular location">
    <subcellularLocation>
        <location evidence="1">Cell outer membrane</location>
        <topology evidence="1">Multi-pass membrane protein</topology>
    </subcellularLocation>
</comment>
<dbReference type="Gene3D" id="2.40.170.20">
    <property type="entry name" value="TonB-dependent receptor, beta-barrel domain"/>
    <property type="match status" value="1"/>
</dbReference>
<keyword evidence="11" id="KW-1185">Reference proteome</keyword>
<dbReference type="InterPro" id="IPR013784">
    <property type="entry name" value="Carb-bd-like_fold"/>
</dbReference>
<comment type="caution">
    <text evidence="10">The sequence shown here is derived from an EMBL/GenBank/DDBJ whole genome shotgun (WGS) entry which is preliminary data.</text>
</comment>
<dbReference type="RefSeq" id="WP_191727750.1">
    <property type="nucleotide sequence ID" value="NZ_JACSQJ010000001.1"/>
</dbReference>
<feature type="domain" description="TonB-dependent transporter Oar-like beta-barrel" evidence="9">
    <location>
        <begin position="614"/>
        <end position="945"/>
    </location>
</feature>
<feature type="domain" description="TonB-dependent transporter Oar-like beta-barrel" evidence="9">
    <location>
        <begin position="362"/>
        <end position="606"/>
    </location>
</feature>
<evidence type="ECO:0000256" key="6">
    <source>
        <dbReference type="ARBA" id="ARBA00023237"/>
    </source>
</evidence>
<evidence type="ECO:0000259" key="9">
    <source>
        <dbReference type="Pfam" id="PF25183"/>
    </source>
</evidence>
<keyword evidence="6" id="KW-0998">Cell outer membrane</keyword>
<name>A0ABR8UEM3_9GAMM</name>
<sequence>MAGIRRTALCVALGVCFAGTVQAQSTTGSVYGTVPAGEGVSVVASNNSGFSRTVEVDAAGRYNFSTLPVGEYTLTVQRGADVLGSRPVVVRAGSGVDVSFVGSGGATTMEAVTVTGSFVPPIDISATDTRSVITAEQIERLPLRRSAEAIALLAPGAISGAGGYFGNLVSFGGSGVSENAYYINGYFSGEPLSNLGGFSLPFGTIDQQETYIGGYSAKYGRSAGGVISQIGKRGTNEWTFGGQVVFSPKSLREDNDDLYFPSIDLGGPNANPNLPSTCGPDPDGPDGPAVPSDLCQWAYEDPSLPGTLYSRGRDAGSENLVYSAYVGGPIIRDRLFFFVGAEYASTESTYSPTAIGSPRRESREQDSPKLYSKLDWNVTDDHLLELTYLREKIDREGAFHAYDFDTGAVGERLAISPTPVEQENEYKILKYTGFLNDALTLSAVYGESEFANRQINGGILPGVPYIVGATNQDPAIVGTSPIQNRQPAYQGRDGMSETRALRADLEWVVGDHALTFGIDNIKFEATNEGTSQEAEYWQYARVADPNSNLAPALGVGAPGSNYYVRELRYFTNTSMSLDQKAWYIEDRWSVTDNLLLSIGVRNDQFTNKNNFGETYMDAKDQWAPRLGLSWDVFGDASAKLFANAGRYFLAMPNNVAIRGASASTYTFEYFTYSGIDADGRPTGLVPVPGVDGAPAPGPVSSNGETGAPVDVLAFAPSDLKNMYQDEYIIGFEKMLGERWMAGAKLTYRDLKSSIDDVCDPYSLMDAAGLEIYGEQDGKYLASSPELGQVEVAYCYMFNPGGTNTFSLANVDDAGNHTGSRVDVTMGPQDWRFEEGMKRTYKALDLYFERPFDGKWEARVDYTLSFSEGNNEGQVKSEFGQSNISKTQDWDVAELMRYASGYLANDRRHQLKVRGSYAITPEWLLSGNLRVESGMPISCLGLYNPDGSIDENTSEADPVGYGASYHTCFGEVAKPGDERTSWVKTLDLGLTWSPEAFDQRLTLGMQVLNVFNQNETLQVDVTSGTDAPYTVSNTYLLPISRQTPRYVMFSAAYRF</sequence>
<keyword evidence="7" id="KW-0732">Signal</keyword>
<keyword evidence="3" id="KW-1134">Transmembrane beta strand</keyword>
<evidence type="ECO:0000259" key="8">
    <source>
        <dbReference type="Pfam" id="PF07715"/>
    </source>
</evidence>
<dbReference type="Proteomes" id="UP000647183">
    <property type="component" value="Unassembled WGS sequence"/>
</dbReference>